<evidence type="ECO:0000313" key="1">
    <source>
        <dbReference type="EMBL" id="KAI3673591.1"/>
    </source>
</evidence>
<reference evidence="2" key="1">
    <citation type="journal article" date="2022" name="Mol. Ecol. Resour.">
        <title>The genomes of chicory, endive, great burdock and yacon provide insights into Asteraceae palaeo-polyploidization history and plant inulin production.</title>
        <authorList>
            <person name="Fan W."/>
            <person name="Wang S."/>
            <person name="Wang H."/>
            <person name="Wang A."/>
            <person name="Jiang F."/>
            <person name="Liu H."/>
            <person name="Zhao H."/>
            <person name="Xu D."/>
            <person name="Zhang Y."/>
        </authorList>
    </citation>
    <scope>NUCLEOTIDE SEQUENCE [LARGE SCALE GENOMIC DNA]</scope>
    <source>
        <strain evidence="2">cv. Niubang</strain>
    </source>
</reference>
<accession>A0ACB8XTS8</accession>
<name>A0ACB8XTS8_ARCLA</name>
<organism evidence="1 2">
    <name type="scientific">Arctium lappa</name>
    <name type="common">Greater burdock</name>
    <name type="synonym">Lappa major</name>
    <dbReference type="NCBI Taxonomy" id="4217"/>
    <lineage>
        <taxon>Eukaryota</taxon>
        <taxon>Viridiplantae</taxon>
        <taxon>Streptophyta</taxon>
        <taxon>Embryophyta</taxon>
        <taxon>Tracheophyta</taxon>
        <taxon>Spermatophyta</taxon>
        <taxon>Magnoliopsida</taxon>
        <taxon>eudicotyledons</taxon>
        <taxon>Gunneridae</taxon>
        <taxon>Pentapetalae</taxon>
        <taxon>asterids</taxon>
        <taxon>campanulids</taxon>
        <taxon>Asterales</taxon>
        <taxon>Asteraceae</taxon>
        <taxon>Carduoideae</taxon>
        <taxon>Cardueae</taxon>
        <taxon>Arctiinae</taxon>
        <taxon>Arctium</taxon>
    </lineage>
</organism>
<sequence>MSPTTWVGPAYRIIGQRLRVLSGPKSTYIRTPYEINRVEVRHFLRGATAGLRRAPPSTTMASPLRKFLLKSSSGDVVIRREMKRYKSDSTTKMQIIIRSHEPIDKGLYWDLPPDTRKIGLPTRRHLFTVLKSPFVHKKAREQFHVQSNKQMLVMEAKRHELSKKFFWLKRQRIFGAQFEILFSFKTRLDKEKLQKIIQPGLKDAFEDNKVEEQSVMMALNSLAQEGFYTDAVDVSLNSIESSLPANNNGSFPHGLALMLRSVPMEALKARIDKEGSKAVSTRLIEKFILSNPHRPTVEVQPDQEKASRYELGERERLEKLKRSMTEEDLAELTRVTRDLRLKQDTRHTPAALKAVPSSSLQSIPRKPMQVPIEVGDINGVKVLQHDLITNDVLYADIAFDMRSLKLELLPMVPLFCQSLLGMGTNDLNFVELNQLIGRKTGGMSVYPFTSSKQGSKDPVSHIIVRSSAMSASTEDLFNLITCVLHEVQFTNQKRFKRFVSQSKATLENQLRDGGHGLAAARMNAKLNHAGWIAEQMGGISYLEFLKDLEGKIEHEWSEISTSLEEIRKTLLLKKSCIVNLTSDGKNLKRAETYVRKFLDLLPSTSPVPASTLNAQLLSKSEAEAITIPTQVNYVGNAGNIYESGYQLKGSGYVISKYISNTWLWDKIRVGGGAFGALCDFDTRSGVLSFLSYRDPNLLKTLDVYDGTSEFLRQLEMDDDTLRKAIVGTIGDLDSYQLPDAKGYSSLLRYLSGVSEEERQARREEILSTRSSDFKEFAGFVDAIKDNGVVVAVTSQNAVDAANQERSNFFQVKKLGL</sequence>
<dbReference type="Proteomes" id="UP001055879">
    <property type="component" value="Linkage Group LG15"/>
</dbReference>
<protein>
    <submittedName>
        <fullName evidence="1">Uncharacterized protein</fullName>
    </submittedName>
</protein>
<keyword evidence="2" id="KW-1185">Reference proteome</keyword>
<dbReference type="EMBL" id="CM042061">
    <property type="protein sequence ID" value="KAI3673591.1"/>
    <property type="molecule type" value="Genomic_DNA"/>
</dbReference>
<evidence type="ECO:0000313" key="2">
    <source>
        <dbReference type="Proteomes" id="UP001055879"/>
    </source>
</evidence>
<reference evidence="1 2" key="2">
    <citation type="journal article" date="2022" name="Mol. Ecol. Resour.">
        <title>The genomes of chicory, endive, great burdock and yacon provide insights into Asteraceae paleo-polyploidization history and plant inulin production.</title>
        <authorList>
            <person name="Fan W."/>
            <person name="Wang S."/>
            <person name="Wang H."/>
            <person name="Wang A."/>
            <person name="Jiang F."/>
            <person name="Liu H."/>
            <person name="Zhao H."/>
            <person name="Xu D."/>
            <person name="Zhang Y."/>
        </authorList>
    </citation>
    <scope>NUCLEOTIDE SEQUENCE [LARGE SCALE GENOMIC DNA]</scope>
    <source>
        <strain evidence="2">cv. Niubang</strain>
    </source>
</reference>
<gene>
    <name evidence="1" type="ORF">L6452_39714</name>
</gene>
<comment type="caution">
    <text evidence="1">The sequence shown here is derived from an EMBL/GenBank/DDBJ whole genome shotgun (WGS) entry which is preliminary data.</text>
</comment>
<proteinExistence type="predicted"/>